<dbReference type="Proteomes" id="UP000886785">
    <property type="component" value="Unassembled WGS sequence"/>
</dbReference>
<dbReference type="AlphaFoldDB" id="A0A9D1DPB2"/>
<comment type="caution">
    <text evidence="1">The sequence shown here is derived from an EMBL/GenBank/DDBJ whole genome shotgun (WGS) entry which is preliminary data.</text>
</comment>
<evidence type="ECO:0000313" key="1">
    <source>
        <dbReference type="EMBL" id="HIR56389.1"/>
    </source>
</evidence>
<protein>
    <recommendedName>
        <fullName evidence="3">Bypass of forespore C C-terminal domain-containing protein</fullName>
    </recommendedName>
</protein>
<reference evidence="1" key="2">
    <citation type="journal article" date="2021" name="PeerJ">
        <title>Extensive microbial diversity within the chicken gut microbiome revealed by metagenomics and culture.</title>
        <authorList>
            <person name="Gilroy R."/>
            <person name="Ravi A."/>
            <person name="Getino M."/>
            <person name="Pursley I."/>
            <person name="Horton D.L."/>
            <person name="Alikhan N.F."/>
            <person name="Baker D."/>
            <person name="Gharbi K."/>
            <person name="Hall N."/>
            <person name="Watson M."/>
            <person name="Adriaenssens E.M."/>
            <person name="Foster-Nyarko E."/>
            <person name="Jarju S."/>
            <person name="Secka A."/>
            <person name="Antonio M."/>
            <person name="Oren A."/>
            <person name="Chaudhuri R.R."/>
            <person name="La Ragione R."/>
            <person name="Hildebrand F."/>
            <person name="Pallen M.J."/>
        </authorList>
    </citation>
    <scope>NUCLEOTIDE SEQUENCE</scope>
    <source>
        <strain evidence="1">ChiSjej1B19-7085</strain>
    </source>
</reference>
<gene>
    <name evidence="1" type="ORF">IAA54_01880</name>
</gene>
<dbReference type="EMBL" id="DVHF01000023">
    <property type="protein sequence ID" value="HIR56389.1"/>
    <property type="molecule type" value="Genomic_DNA"/>
</dbReference>
<reference evidence="1" key="1">
    <citation type="submission" date="2020-10" db="EMBL/GenBank/DDBJ databases">
        <authorList>
            <person name="Gilroy R."/>
        </authorList>
    </citation>
    <scope>NUCLEOTIDE SEQUENCE</scope>
    <source>
        <strain evidence="1">ChiSjej1B19-7085</strain>
    </source>
</reference>
<evidence type="ECO:0000313" key="2">
    <source>
        <dbReference type="Proteomes" id="UP000886785"/>
    </source>
</evidence>
<proteinExistence type="predicted"/>
<accession>A0A9D1DPB2</accession>
<name>A0A9D1DPB2_9FIRM</name>
<evidence type="ECO:0008006" key="3">
    <source>
        <dbReference type="Google" id="ProtNLM"/>
    </source>
</evidence>
<sequence>MNKMISLFVCMTLILIAVAVWGSLQRNDPPAVSREDMDKQAYSTANSVSSQESSSEITVMADGQPSYLVQEYRGHIGIFRDGSQFPFQELEIEVESLPRADQILLAHGIIAEGDAELRRILEDYES</sequence>
<organism evidence="1 2">
    <name type="scientific">Candidatus Gallacutalibacter pullicola</name>
    <dbReference type="NCBI Taxonomy" id="2840830"/>
    <lineage>
        <taxon>Bacteria</taxon>
        <taxon>Bacillati</taxon>
        <taxon>Bacillota</taxon>
        <taxon>Clostridia</taxon>
        <taxon>Eubacteriales</taxon>
        <taxon>Candidatus Gallacutalibacter</taxon>
    </lineage>
</organism>